<evidence type="ECO:0000259" key="2">
    <source>
        <dbReference type="PROSITE" id="PS50041"/>
    </source>
</evidence>
<sequence>MVPRCCRGHLDAKQQPHAAGTTAAASLALCTSAGAQRKTREQPGNNSERSSCACPLLPSSPLVPASSPPPHWPPAASCANAAEPQAPGPPDARRRSGNRGPGPRRAAASPMACASSRNRGCHGTEKIRWKLAAWGVLMVALSAAGDSDNLGRRIRANEDIVRTLQEAATELYATRGQVVPGCSCSVHACSNEFPPGRECSDKLGHSEEICGGCEEKGRMLDLLKSMVRTPPGEDPEKLSPEVIESICTFQPLDKDFVAKGPDGNYTWTYIGTTTGVHRVWPGLAIVRGLPDDDPEQPLGSCRKFDPRERPWFNAASSGPKDVVIVLDTSTSMGETLGSRGKTRWEVTKDATSRLLGTFGISDFVSIVTFNSEAEVLGGRTTLVRADNANVEMLRREIGNVELTGKTNFKKGFQTAFNVLIESSKLGSEVDDPPTSSCTRVILFLTDGEDCSLLEEQSCNDSEDAKEESDANTVADFIREKQSEMVELGGESAHIFTFSMTSDSDDKLAKMIACENNGSWASIEEKDDPLVKFLDYTRFLAWTRRGLDVIWSNFYVDGAGLGNMTTAVMPVYAPETSDGIPGLLIGVVGKDVLVSELEADDADFEDVFKRLIELSSFCRPPEESVCQLQVLRGKESQCPDIIEQRPCFYMDSEKKYYTTVPENKLPFEEAAEACIKLGGHLAEPKSDVAHAFLSSLATREGCWIGLRLGNSPPFRWRWEVSEEEAEQIPRTDPEGSSFWASRAKGANECAAIDRRGRRKNVFDVSCKKEMAFVCEFEATKAPEQCSGNDTERVTEDFVSMVPSIDLCSDYESARLASTSVIDKTLGIVSETAVCPLGTPETSTEEVQCCSCKTAVPKSCGAGVDDPPCVDG</sequence>
<proteinExistence type="predicted"/>
<dbReference type="PANTHER" id="PTHR10166">
    <property type="entry name" value="VOLTAGE-DEPENDENT CALCIUM CHANNEL SUBUNIT ALPHA-2/DELTA-RELATED"/>
    <property type="match status" value="1"/>
</dbReference>
<reference evidence="4" key="1">
    <citation type="submission" date="2020-12" db="EMBL/GenBank/DDBJ databases">
        <authorList>
            <person name="Iha C."/>
        </authorList>
    </citation>
    <scope>NUCLEOTIDE SEQUENCE</scope>
</reference>
<dbReference type="GO" id="GO:0005891">
    <property type="term" value="C:voltage-gated calcium channel complex"/>
    <property type="evidence" value="ECO:0007669"/>
    <property type="project" value="TreeGrafter"/>
</dbReference>
<name>A0A8S1J6K1_9CHLO</name>
<dbReference type="Pfam" id="PF00059">
    <property type="entry name" value="Lectin_C"/>
    <property type="match status" value="1"/>
</dbReference>
<gene>
    <name evidence="4" type="ORF">OSTQU699_LOCUS7204</name>
</gene>
<evidence type="ECO:0000259" key="3">
    <source>
        <dbReference type="PROSITE" id="PS50234"/>
    </source>
</evidence>
<feature type="domain" description="VWFA" evidence="3">
    <location>
        <begin position="321"/>
        <end position="536"/>
    </location>
</feature>
<dbReference type="InterPro" id="IPR016186">
    <property type="entry name" value="C-type_lectin-like/link_sf"/>
</dbReference>
<feature type="compositionally biased region" description="Low complexity" evidence="1">
    <location>
        <begin position="101"/>
        <end position="110"/>
    </location>
</feature>
<dbReference type="Proteomes" id="UP000708148">
    <property type="component" value="Unassembled WGS sequence"/>
</dbReference>
<feature type="domain" description="C-type lectin" evidence="2">
    <location>
        <begin position="642"/>
        <end position="774"/>
    </location>
</feature>
<comment type="caution">
    <text evidence="4">The sequence shown here is derived from an EMBL/GenBank/DDBJ whole genome shotgun (WGS) entry which is preliminary data.</text>
</comment>
<keyword evidence="5" id="KW-1185">Reference proteome</keyword>
<dbReference type="InterPro" id="IPR002035">
    <property type="entry name" value="VWF_A"/>
</dbReference>
<dbReference type="EMBL" id="CAJHUC010001644">
    <property type="protein sequence ID" value="CAD7701847.1"/>
    <property type="molecule type" value="Genomic_DNA"/>
</dbReference>
<accession>A0A8S1J6K1</accession>
<dbReference type="OrthoDB" id="1922840at2759"/>
<dbReference type="SMART" id="SM00034">
    <property type="entry name" value="CLECT"/>
    <property type="match status" value="1"/>
</dbReference>
<dbReference type="SUPFAM" id="SSF56436">
    <property type="entry name" value="C-type lectin-like"/>
    <property type="match status" value="1"/>
</dbReference>
<dbReference type="InterPro" id="IPR051173">
    <property type="entry name" value="Ca_channel_alpha-2/delta"/>
</dbReference>
<dbReference type="PROSITE" id="PS50041">
    <property type="entry name" value="C_TYPE_LECTIN_2"/>
    <property type="match status" value="1"/>
</dbReference>
<dbReference type="AlphaFoldDB" id="A0A8S1J6K1"/>
<dbReference type="SUPFAM" id="SSF53300">
    <property type="entry name" value="vWA-like"/>
    <property type="match status" value="1"/>
</dbReference>
<dbReference type="Pfam" id="PF13519">
    <property type="entry name" value="VWA_2"/>
    <property type="match status" value="1"/>
</dbReference>
<dbReference type="InterPro" id="IPR036465">
    <property type="entry name" value="vWFA_dom_sf"/>
</dbReference>
<dbReference type="InterPro" id="IPR001304">
    <property type="entry name" value="C-type_lectin-like"/>
</dbReference>
<dbReference type="InterPro" id="IPR016187">
    <property type="entry name" value="CTDL_fold"/>
</dbReference>
<dbReference type="PANTHER" id="PTHR10166:SF37">
    <property type="entry name" value="STOLID, ISOFORM H"/>
    <property type="match status" value="1"/>
</dbReference>
<protein>
    <submittedName>
        <fullName evidence="4">Uncharacterized protein</fullName>
    </submittedName>
</protein>
<dbReference type="Gene3D" id="3.10.100.10">
    <property type="entry name" value="Mannose-Binding Protein A, subunit A"/>
    <property type="match status" value="1"/>
</dbReference>
<dbReference type="SMART" id="SM00327">
    <property type="entry name" value="VWA"/>
    <property type="match status" value="1"/>
</dbReference>
<dbReference type="PROSITE" id="PS50234">
    <property type="entry name" value="VWFA"/>
    <property type="match status" value="1"/>
</dbReference>
<feature type="region of interest" description="Disordered" evidence="1">
    <location>
        <begin position="63"/>
        <end position="117"/>
    </location>
</feature>
<evidence type="ECO:0000313" key="4">
    <source>
        <dbReference type="EMBL" id="CAD7701847.1"/>
    </source>
</evidence>
<dbReference type="Gene3D" id="3.40.50.410">
    <property type="entry name" value="von Willebrand factor, type A domain"/>
    <property type="match status" value="1"/>
</dbReference>
<evidence type="ECO:0000256" key="1">
    <source>
        <dbReference type="SAM" id="MobiDB-lite"/>
    </source>
</evidence>
<organism evidence="4 5">
    <name type="scientific">Ostreobium quekettii</name>
    <dbReference type="NCBI Taxonomy" id="121088"/>
    <lineage>
        <taxon>Eukaryota</taxon>
        <taxon>Viridiplantae</taxon>
        <taxon>Chlorophyta</taxon>
        <taxon>core chlorophytes</taxon>
        <taxon>Ulvophyceae</taxon>
        <taxon>TCBD clade</taxon>
        <taxon>Bryopsidales</taxon>
        <taxon>Ostreobineae</taxon>
        <taxon>Ostreobiaceae</taxon>
        <taxon>Ostreobium</taxon>
    </lineage>
</organism>
<dbReference type="CDD" id="cd00037">
    <property type="entry name" value="CLECT"/>
    <property type="match status" value="1"/>
</dbReference>
<evidence type="ECO:0000313" key="5">
    <source>
        <dbReference type="Proteomes" id="UP000708148"/>
    </source>
</evidence>
<dbReference type="GO" id="GO:0005245">
    <property type="term" value="F:voltage-gated calcium channel activity"/>
    <property type="evidence" value="ECO:0007669"/>
    <property type="project" value="TreeGrafter"/>
</dbReference>